<keyword evidence="7" id="KW-1185">Reference proteome</keyword>
<dbReference type="HOGENOM" id="CLU_012358_2_0_6"/>
<evidence type="ECO:0000256" key="2">
    <source>
        <dbReference type="ARBA" id="ARBA00022723"/>
    </source>
</evidence>
<evidence type="ECO:0000259" key="5">
    <source>
        <dbReference type="Pfam" id="PF01979"/>
    </source>
</evidence>
<keyword evidence="3" id="KW-0378">Hydrolase</keyword>
<feature type="domain" description="Amidohydrolase-related" evidence="5">
    <location>
        <begin position="64"/>
        <end position="410"/>
    </location>
</feature>
<dbReference type="FunFam" id="3.20.20.140:FF:000014">
    <property type="entry name" value="5-methylthioadenosine/S-adenosylhomocysteine deaminase"/>
    <property type="match status" value="1"/>
</dbReference>
<reference evidence="6 7" key="1">
    <citation type="journal article" date="2013" name="Genome Announc.">
        <title>Complete genome sequence of Simiduia agarivorans SA1(T), a marine bacterium able to degrade a variety of polysaccharides.</title>
        <authorList>
            <person name="Lin S.Y."/>
            <person name="Shieh W.Y."/>
            <person name="Chen J.S."/>
            <person name="Tang S.L."/>
        </authorList>
    </citation>
    <scope>NUCLEOTIDE SEQUENCE [LARGE SCALE GENOMIC DNA]</scope>
    <source>
        <strain evidence="7">DSM 21679 / JCM 13881 / BCRC 17597 / SA1</strain>
    </source>
</reference>
<dbReference type="SUPFAM" id="SSF51556">
    <property type="entry name" value="Metallo-dependent hydrolases"/>
    <property type="match status" value="1"/>
</dbReference>
<dbReference type="AlphaFoldDB" id="K4KFL5"/>
<dbReference type="SUPFAM" id="SSF51338">
    <property type="entry name" value="Composite domain of metallo-dependent hydrolases"/>
    <property type="match status" value="1"/>
</dbReference>
<dbReference type="InterPro" id="IPR006680">
    <property type="entry name" value="Amidohydro-rel"/>
</dbReference>
<organism evidence="6 7">
    <name type="scientific">Simiduia agarivorans (strain DSM 21679 / JCM 13881 / BCRC 17597 / SA1)</name>
    <dbReference type="NCBI Taxonomy" id="1117647"/>
    <lineage>
        <taxon>Bacteria</taxon>
        <taxon>Pseudomonadati</taxon>
        <taxon>Pseudomonadota</taxon>
        <taxon>Gammaproteobacteria</taxon>
        <taxon>Cellvibrionales</taxon>
        <taxon>Cellvibrionaceae</taxon>
        <taxon>Simiduia</taxon>
    </lineage>
</organism>
<gene>
    <name evidence="6" type="ordered locus">M5M_02510</name>
</gene>
<dbReference type="Gene3D" id="3.20.20.140">
    <property type="entry name" value="Metal-dependent hydrolases"/>
    <property type="match status" value="1"/>
</dbReference>
<name>K4KFL5_SIMAS</name>
<dbReference type="eggNOG" id="COG0402">
    <property type="taxonomic scope" value="Bacteria"/>
</dbReference>
<dbReference type="Pfam" id="PF01979">
    <property type="entry name" value="Amidohydro_1"/>
    <property type="match status" value="1"/>
</dbReference>
<evidence type="ECO:0000256" key="4">
    <source>
        <dbReference type="ARBA" id="ARBA00022833"/>
    </source>
</evidence>
<evidence type="ECO:0000313" key="6">
    <source>
        <dbReference type="EMBL" id="AFU97721.1"/>
    </source>
</evidence>
<keyword evidence="2" id="KW-0479">Metal-binding</keyword>
<dbReference type="Proteomes" id="UP000000466">
    <property type="component" value="Chromosome"/>
</dbReference>
<dbReference type="PANTHER" id="PTHR43794">
    <property type="entry name" value="AMINOHYDROLASE SSNA-RELATED"/>
    <property type="match status" value="1"/>
</dbReference>
<protein>
    <submittedName>
        <fullName evidence="6">N-ethylammeline chlorohydrolase</fullName>
    </submittedName>
</protein>
<dbReference type="InterPro" id="IPR050287">
    <property type="entry name" value="MTA/SAH_deaminase"/>
</dbReference>
<comment type="similarity">
    <text evidence="1">Belongs to the metallo-dependent hydrolases superfamily. ATZ/TRZ family.</text>
</comment>
<dbReference type="InterPro" id="IPR032466">
    <property type="entry name" value="Metal_Hydrolase"/>
</dbReference>
<dbReference type="RefSeq" id="WP_015045894.1">
    <property type="nucleotide sequence ID" value="NC_018868.3"/>
</dbReference>
<dbReference type="InterPro" id="IPR011059">
    <property type="entry name" value="Metal-dep_hydrolase_composite"/>
</dbReference>
<dbReference type="GO" id="GO:0019239">
    <property type="term" value="F:deaminase activity"/>
    <property type="evidence" value="ECO:0007669"/>
    <property type="project" value="UniProtKB-ARBA"/>
</dbReference>
<dbReference type="KEGG" id="saga:M5M_02510"/>
<dbReference type="CDD" id="cd01298">
    <property type="entry name" value="ATZ_TRZ_like"/>
    <property type="match status" value="1"/>
</dbReference>
<evidence type="ECO:0000256" key="1">
    <source>
        <dbReference type="ARBA" id="ARBA00006745"/>
    </source>
</evidence>
<proteinExistence type="inferred from homology"/>
<dbReference type="PANTHER" id="PTHR43794:SF11">
    <property type="entry name" value="AMIDOHYDROLASE-RELATED DOMAIN-CONTAINING PROTEIN"/>
    <property type="match status" value="1"/>
</dbReference>
<accession>K4KFL5</accession>
<dbReference type="NCBIfam" id="NF006549">
    <property type="entry name" value="PRK09045.1"/>
    <property type="match status" value="1"/>
</dbReference>
<sequence>MNSGKQTVDLVINAKWIAPAAPEGRVLSDCALVISDGKIVDITSQTQATRQYLAETEHHLDHHLVTPGFINAHGHAAMTLLRGYADDLSLQTWLEQHIWPAEGRHVGFDFVYDGTLLATAEMIRSGTSCFSDMYFYPDAAAKAVREAGLRAQITFPIIDFPTPWAATEDEYFSKGLKLHDDYRNYDRIAIAFGPHAPYTVNDQALSRVATLASELDAGIQIHAHETATEIANAGDIRPLERLAQLGVLGPRTQLVHMTQLTDRDIELVQQWQCHVVHCPESNMKLASGICPVTKLIENGVNVALGTDGCASNNDLNMAGEMKSAAFLAKIASGNPASLSAHECLSMATINGAKALGIDNETGSIEKGKRADIAAFPLTGIGNLPCYDPVAQLVYNDNAHSASHLWVDGNALLIDHALTTLDVDQLAQRAQQWQKKIVTGRQP</sequence>
<evidence type="ECO:0000313" key="7">
    <source>
        <dbReference type="Proteomes" id="UP000000466"/>
    </source>
</evidence>
<evidence type="ECO:0000256" key="3">
    <source>
        <dbReference type="ARBA" id="ARBA00022801"/>
    </source>
</evidence>
<dbReference type="EMBL" id="CP003746">
    <property type="protein sequence ID" value="AFU97721.1"/>
    <property type="molecule type" value="Genomic_DNA"/>
</dbReference>
<dbReference type="STRING" id="1117647.M5M_02510"/>
<dbReference type="OrthoDB" id="9807210at2"/>
<dbReference type="GO" id="GO:0046872">
    <property type="term" value="F:metal ion binding"/>
    <property type="evidence" value="ECO:0007669"/>
    <property type="project" value="UniProtKB-KW"/>
</dbReference>
<keyword evidence="4" id="KW-0862">Zinc</keyword>
<dbReference type="Gene3D" id="2.30.40.10">
    <property type="entry name" value="Urease, subunit C, domain 1"/>
    <property type="match status" value="1"/>
</dbReference>
<dbReference type="GO" id="GO:0016814">
    <property type="term" value="F:hydrolase activity, acting on carbon-nitrogen (but not peptide) bonds, in cyclic amidines"/>
    <property type="evidence" value="ECO:0007669"/>
    <property type="project" value="UniProtKB-ARBA"/>
</dbReference>